<evidence type="ECO:0000256" key="1">
    <source>
        <dbReference type="ARBA" id="ARBA00022729"/>
    </source>
</evidence>
<keyword evidence="5" id="KW-1185">Reference proteome</keyword>
<organism evidence="4 5">
    <name type="scientific">Effrenium voratum</name>
    <dbReference type="NCBI Taxonomy" id="2562239"/>
    <lineage>
        <taxon>Eukaryota</taxon>
        <taxon>Sar</taxon>
        <taxon>Alveolata</taxon>
        <taxon>Dinophyceae</taxon>
        <taxon>Suessiales</taxon>
        <taxon>Symbiodiniaceae</taxon>
        <taxon>Effrenium</taxon>
    </lineage>
</organism>
<dbReference type="Gene3D" id="3.60.21.10">
    <property type="match status" value="1"/>
</dbReference>
<dbReference type="PANTHER" id="PTHR10161">
    <property type="entry name" value="TARTRATE-RESISTANT ACID PHOSPHATASE TYPE 5"/>
    <property type="match status" value="1"/>
</dbReference>
<feature type="domain" description="Calcineurin-like phosphoesterase" evidence="3">
    <location>
        <begin position="618"/>
        <end position="837"/>
    </location>
</feature>
<sequence>MVRPKTAATESRAEQEGPGKIISKVVPEKFYFFVLFLKLGLQVLDPVALMASGGLDFAEEGVKALVLPLQLLDTDLHTLHAHVILLTLAILGVDPADTDGMIDNAELVQAAAPDVKQEHLQKFIDWGMELHAVCAASRGLAELQNWHSFQVLHLECASQLSRKWRRCENPKRLLRDDLAFPEERAETGWDLVVGMLIVPTEVQKDKLVVQIADRRMLVGPKRAQLEIDGSAMQRRGDPQVTAMPQPCVLVELHMDSPQVVRTASPRGSEMGFRCKASHAIKELSGVSPVALYHLSTEKLTSQLYRWEGSGQELHVPNTKERMEDTNAHGPLPAVNFKRKDDATPLRAYAQVRLFTSQTPCLPAAHARDFRRAKSEQVGLLLATDSEILERDDDCAEGACAVSALQVRGKRLEQEAAEEQVPYLCQFQPWLPQCYYQAKQMPSPPPPPPGLPPAFCQYYPLSPYCLPSGAQYPAPAPMYQPPPTQYSPLPSLTPAPAAPAPIPMAPAAPVRMMRRGGLDPPAKATTYNGASWETMRIGGTKTMHFFAVGDWGSLLGSGYAPMVQYRGGHTPGPHTMARWRGPCKTKMMVECFAGGVCEKSCHFSEVDRQAQALVAKQMKQRAAESGPDFVVNVGDNFYWGGVNTKCGTPMNQISAITQQQFTEIFERIYNGPGLDGIPWLSVLGNHDWGGFQFNKAWDQQIAYTWTSDRWRMPGLYWMQRVEYPDQDFSAEFLMIDSNAMDVKPMHADPEHNICGQKHNPADARCDATGGPANLKDCFSWMWGIWKDQQKWVEEKLSGSTADWQVIATHFNCGHQAEWYKKLHQQYGLDLLITGHTHDQQVFHKSGLLGGMTCFITGGGGGIVSEGDPSNYRSNQYGFFDLTISKKEIVLESVNYNGVSLGKYSVEPKARP</sequence>
<protein>
    <recommendedName>
        <fullName evidence="3">Calcineurin-like phosphoesterase domain-containing protein</fullName>
    </recommendedName>
</protein>
<proteinExistence type="predicted"/>
<keyword evidence="1" id="KW-0732">Signal</keyword>
<dbReference type="SUPFAM" id="SSF56300">
    <property type="entry name" value="Metallo-dependent phosphatases"/>
    <property type="match status" value="1"/>
</dbReference>
<dbReference type="Proteomes" id="UP001178507">
    <property type="component" value="Unassembled WGS sequence"/>
</dbReference>
<evidence type="ECO:0000256" key="2">
    <source>
        <dbReference type="ARBA" id="ARBA00022801"/>
    </source>
</evidence>
<dbReference type="InterPro" id="IPR004843">
    <property type="entry name" value="Calcineurin-like_PHP"/>
</dbReference>
<dbReference type="AlphaFoldDB" id="A0AA36J073"/>
<evidence type="ECO:0000313" key="4">
    <source>
        <dbReference type="EMBL" id="CAJ1396836.1"/>
    </source>
</evidence>
<keyword evidence="2" id="KW-0378">Hydrolase</keyword>
<name>A0AA36J073_9DINO</name>
<dbReference type="EMBL" id="CAUJNA010003244">
    <property type="protein sequence ID" value="CAJ1396836.1"/>
    <property type="molecule type" value="Genomic_DNA"/>
</dbReference>
<evidence type="ECO:0000259" key="3">
    <source>
        <dbReference type="Pfam" id="PF00149"/>
    </source>
</evidence>
<dbReference type="PANTHER" id="PTHR10161:SF14">
    <property type="entry name" value="TARTRATE-RESISTANT ACID PHOSPHATASE TYPE 5"/>
    <property type="match status" value="1"/>
</dbReference>
<reference evidence="4" key="1">
    <citation type="submission" date="2023-08" db="EMBL/GenBank/DDBJ databases">
        <authorList>
            <person name="Chen Y."/>
            <person name="Shah S."/>
            <person name="Dougan E. K."/>
            <person name="Thang M."/>
            <person name="Chan C."/>
        </authorList>
    </citation>
    <scope>NUCLEOTIDE SEQUENCE</scope>
</reference>
<dbReference type="InterPro" id="IPR029052">
    <property type="entry name" value="Metallo-depent_PP-like"/>
</dbReference>
<dbReference type="Pfam" id="PF00149">
    <property type="entry name" value="Metallophos"/>
    <property type="match status" value="1"/>
</dbReference>
<dbReference type="GO" id="GO:0016787">
    <property type="term" value="F:hydrolase activity"/>
    <property type="evidence" value="ECO:0007669"/>
    <property type="project" value="UniProtKB-KW"/>
</dbReference>
<gene>
    <name evidence="4" type="ORF">EVOR1521_LOCUS20978</name>
</gene>
<accession>A0AA36J073</accession>
<evidence type="ECO:0000313" key="5">
    <source>
        <dbReference type="Proteomes" id="UP001178507"/>
    </source>
</evidence>
<comment type="caution">
    <text evidence="4">The sequence shown here is derived from an EMBL/GenBank/DDBJ whole genome shotgun (WGS) entry which is preliminary data.</text>
</comment>
<dbReference type="InterPro" id="IPR051558">
    <property type="entry name" value="Metallophosphoesterase_PAP"/>
</dbReference>